<dbReference type="GO" id="GO:1990414">
    <property type="term" value="P:replication-born double-strand break repair via sister chromatid exchange"/>
    <property type="evidence" value="ECO:0007669"/>
    <property type="project" value="TreeGrafter"/>
</dbReference>
<keyword evidence="10" id="KW-1185">Reference proteome</keyword>
<dbReference type="Proteomes" id="UP000007148">
    <property type="component" value="Unassembled WGS sequence"/>
</dbReference>
<evidence type="ECO:0000256" key="7">
    <source>
        <dbReference type="SAM" id="MobiDB-lite"/>
    </source>
</evidence>
<dbReference type="GO" id="GO:0000122">
    <property type="term" value="P:negative regulation of transcription by RNA polymerase II"/>
    <property type="evidence" value="ECO:0007669"/>
    <property type="project" value="TreeGrafter"/>
</dbReference>
<feature type="compositionally biased region" description="Low complexity" evidence="7">
    <location>
        <begin position="208"/>
        <end position="231"/>
    </location>
</feature>
<sequence length="604" mass="65929">MTLHVPLVVKDEQDSMSGLSSTPSKHARSKLRQPKDHALQLERAARTIAKARRVVVVCGAGISVQAGIPDFRSSTGLFQQLKEENPKALSSGRELFDAQHVFHSESTASVFYKMVARLAIMADEAHPTPFHRLLKGLDDRGQLLRCYTQNIDGIEERAGLSFGLPPPRVRMSPKKRRSKKDDEDAGATSSERASVPVQGENDETKPESATSSKPPSTSSKSASKPAFTSSSRTPPLVDMTPRCIPLHGTLKTLHCASCGNTSPLREHVSRFSTGTAPSCSQCSELDHTRHLVGKRLRGVGVMRPSIVLYNEDHREGEKVGDVVKMDLTGGRQRRAPPDLLIVAGTSLKVPGTKRIVKEFAKAAQCRSERRGVKKSSDSDEEEEEETPSSSLSSSEEESEDEEERPIRTIYLNLDFPQPTREWETTFDMWIQGDVQTFAGMAHAAMESEDGARRERAATRMRVKSTRGAKGLNDSPEMSGVGTRTRKRKREMEAAEAVEAGRHTHADGSGSGVAIKPEGRKGLERQDSLGLEKPTAKTAGRRVVVCGWGGGGVQSATHLVECLDIELFIFTTRFDWQTVEWDILGSSLESDDIGGCMGSASADDG</sequence>
<feature type="compositionally biased region" description="Polar residues" evidence="7">
    <location>
        <begin position="15"/>
        <end position="24"/>
    </location>
</feature>
<comment type="caution">
    <text evidence="6">Lacks conserved residue(s) required for the propagation of feature annotation.</text>
</comment>
<feature type="domain" description="Deacetylase sirtuin-type" evidence="8">
    <location>
        <begin position="34"/>
        <end position="423"/>
    </location>
</feature>
<dbReference type="SUPFAM" id="SSF52467">
    <property type="entry name" value="DHS-like NAD/FAD-binding domain"/>
    <property type="match status" value="1"/>
</dbReference>
<feature type="compositionally biased region" description="Basic and acidic residues" evidence="7">
    <location>
        <begin position="516"/>
        <end position="526"/>
    </location>
</feature>
<dbReference type="GO" id="GO:0005634">
    <property type="term" value="C:nucleus"/>
    <property type="evidence" value="ECO:0007669"/>
    <property type="project" value="TreeGrafter"/>
</dbReference>
<feature type="compositionally biased region" description="Basic and acidic residues" evidence="7">
    <location>
        <begin position="366"/>
        <end position="377"/>
    </location>
</feature>
<dbReference type="AlphaFoldDB" id="G4TXD8"/>
<dbReference type="EMBL" id="CAFZ01000570">
    <property type="protein sequence ID" value="CCA75981.1"/>
    <property type="molecule type" value="Genomic_DNA"/>
</dbReference>
<feature type="region of interest" description="Disordered" evidence="7">
    <location>
        <begin position="12"/>
        <end position="36"/>
    </location>
</feature>
<dbReference type="HOGENOM" id="CLU_021544_3_0_1"/>
<protein>
    <submittedName>
        <fullName evidence="9">Related to HST4-member of the Sir2p family of NAD(+)-dependent histone deacetylases</fullName>
    </submittedName>
</protein>
<dbReference type="Gene3D" id="3.40.50.1220">
    <property type="entry name" value="TPP-binding domain"/>
    <property type="match status" value="2"/>
</dbReference>
<gene>
    <name evidence="9" type="ORF">PIIN_09981</name>
</gene>
<organism evidence="9 10">
    <name type="scientific">Serendipita indica (strain DSM 11827)</name>
    <name type="common">Root endophyte fungus</name>
    <name type="synonym">Piriformospora indica</name>
    <dbReference type="NCBI Taxonomy" id="1109443"/>
    <lineage>
        <taxon>Eukaryota</taxon>
        <taxon>Fungi</taxon>
        <taxon>Dikarya</taxon>
        <taxon>Basidiomycota</taxon>
        <taxon>Agaricomycotina</taxon>
        <taxon>Agaricomycetes</taxon>
        <taxon>Sebacinales</taxon>
        <taxon>Serendipitaceae</taxon>
        <taxon>Serendipita</taxon>
    </lineage>
</organism>
<dbReference type="PANTHER" id="PTHR11085">
    <property type="entry name" value="NAD-DEPENDENT PROTEIN DEACYLASE SIRTUIN-5, MITOCHONDRIAL-RELATED"/>
    <property type="match status" value="1"/>
</dbReference>
<reference evidence="9 10" key="1">
    <citation type="journal article" date="2011" name="PLoS Pathog.">
        <title>Endophytic Life Strategies Decoded by Genome and Transcriptome Analyses of the Mutualistic Root Symbiont Piriformospora indica.</title>
        <authorList>
            <person name="Zuccaro A."/>
            <person name="Lahrmann U."/>
            <person name="Guldener U."/>
            <person name="Langen G."/>
            <person name="Pfiffi S."/>
            <person name="Biedenkopf D."/>
            <person name="Wong P."/>
            <person name="Samans B."/>
            <person name="Grimm C."/>
            <person name="Basiewicz M."/>
            <person name="Murat C."/>
            <person name="Martin F."/>
            <person name="Kogel K.H."/>
        </authorList>
    </citation>
    <scope>NUCLEOTIDE SEQUENCE [LARGE SCALE GENOMIC DNA]</scope>
    <source>
        <strain evidence="9 10">DSM 11827</strain>
    </source>
</reference>
<dbReference type="GO" id="GO:0031508">
    <property type="term" value="P:pericentric heterochromatin formation"/>
    <property type="evidence" value="ECO:0007669"/>
    <property type="project" value="TreeGrafter"/>
</dbReference>
<keyword evidence="5" id="KW-0496">Mitochondrion</keyword>
<dbReference type="Pfam" id="PF02146">
    <property type="entry name" value="SIR2"/>
    <property type="match status" value="2"/>
</dbReference>
<evidence type="ECO:0000256" key="3">
    <source>
        <dbReference type="ARBA" id="ARBA00022679"/>
    </source>
</evidence>
<evidence type="ECO:0000256" key="6">
    <source>
        <dbReference type="PROSITE-ProRule" id="PRU00236"/>
    </source>
</evidence>
<dbReference type="GO" id="GO:0006282">
    <property type="term" value="P:regulation of DNA repair"/>
    <property type="evidence" value="ECO:0007669"/>
    <property type="project" value="TreeGrafter"/>
</dbReference>
<dbReference type="GO" id="GO:0070403">
    <property type="term" value="F:NAD+ binding"/>
    <property type="evidence" value="ECO:0007669"/>
    <property type="project" value="InterPro"/>
</dbReference>
<feature type="region of interest" description="Disordered" evidence="7">
    <location>
        <begin position="366"/>
        <end position="410"/>
    </location>
</feature>
<evidence type="ECO:0000256" key="2">
    <source>
        <dbReference type="ARBA" id="ARBA00006924"/>
    </source>
</evidence>
<feature type="compositionally biased region" description="Acidic residues" evidence="7">
    <location>
        <begin position="394"/>
        <end position="403"/>
    </location>
</feature>
<evidence type="ECO:0000256" key="5">
    <source>
        <dbReference type="ARBA" id="ARBA00023128"/>
    </source>
</evidence>
<feature type="region of interest" description="Disordered" evidence="7">
    <location>
        <begin position="158"/>
        <end position="239"/>
    </location>
</feature>
<dbReference type="GO" id="GO:0017136">
    <property type="term" value="F:histone deacetylase activity, NAD-dependent"/>
    <property type="evidence" value="ECO:0007669"/>
    <property type="project" value="TreeGrafter"/>
</dbReference>
<dbReference type="PROSITE" id="PS50305">
    <property type="entry name" value="SIRTUIN"/>
    <property type="match status" value="1"/>
</dbReference>
<accession>G4TXD8</accession>
<comment type="similarity">
    <text evidence="2">Belongs to the sirtuin family. Class I subfamily.</text>
</comment>
<dbReference type="InterPro" id="IPR026590">
    <property type="entry name" value="Ssirtuin_cat_dom"/>
</dbReference>
<dbReference type="InterPro" id="IPR026591">
    <property type="entry name" value="Sirtuin_cat_small_dom_sf"/>
</dbReference>
<dbReference type="Gene3D" id="3.30.1600.10">
    <property type="entry name" value="SIR2/SIRT2 'Small Domain"/>
    <property type="match status" value="2"/>
</dbReference>
<name>G4TXD8_SERID</name>
<dbReference type="InterPro" id="IPR003000">
    <property type="entry name" value="Sirtuin"/>
</dbReference>
<dbReference type="PANTHER" id="PTHR11085:SF15">
    <property type="entry name" value="NAD-DEPENDENT HISTONE DEACETYLASE HST4"/>
    <property type="match status" value="1"/>
</dbReference>
<keyword evidence="3" id="KW-0808">Transferase</keyword>
<evidence type="ECO:0000313" key="10">
    <source>
        <dbReference type="Proteomes" id="UP000007148"/>
    </source>
</evidence>
<proteinExistence type="inferred from homology"/>
<dbReference type="OMA" id="CQTCTHS"/>
<evidence type="ECO:0000313" key="9">
    <source>
        <dbReference type="EMBL" id="CCA75981.1"/>
    </source>
</evidence>
<dbReference type="OrthoDB" id="2919105at2759"/>
<dbReference type="InterPro" id="IPR029035">
    <property type="entry name" value="DHS-like_NAD/FAD-binding_dom"/>
</dbReference>
<keyword evidence="4" id="KW-0520">NAD</keyword>
<dbReference type="GO" id="GO:0005739">
    <property type="term" value="C:mitochondrion"/>
    <property type="evidence" value="ECO:0007669"/>
    <property type="project" value="UniProtKB-SubCell"/>
</dbReference>
<dbReference type="GO" id="GO:0031934">
    <property type="term" value="C:mating-type region heterochromatin"/>
    <property type="evidence" value="ECO:0007669"/>
    <property type="project" value="TreeGrafter"/>
</dbReference>
<comment type="subcellular location">
    <subcellularLocation>
        <location evidence="1">Mitochondrion</location>
    </subcellularLocation>
</comment>
<dbReference type="InterPro" id="IPR050134">
    <property type="entry name" value="NAD-dep_sirtuin_deacylases"/>
</dbReference>
<evidence type="ECO:0000256" key="1">
    <source>
        <dbReference type="ARBA" id="ARBA00004173"/>
    </source>
</evidence>
<evidence type="ECO:0000259" key="8">
    <source>
        <dbReference type="PROSITE" id="PS50305"/>
    </source>
</evidence>
<dbReference type="eggNOG" id="KOG2684">
    <property type="taxonomic scope" value="Eukaryota"/>
</dbReference>
<comment type="caution">
    <text evidence="9">The sequence shown here is derived from an EMBL/GenBank/DDBJ whole genome shotgun (WGS) entry which is preliminary data.</text>
</comment>
<feature type="region of interest" description="Disordered" evidence="7">
    <location>
        <begin position="460"/>
        <end position="526"/>
    </location>
</feature>
<dbReference type="InParanoid" id="G4TXD8"/>
<evidence type="ECO:0000256" key="4">
    <source>
        <dbReference type="ARBA" id="ARBA00023027"/>
    </source>
</evidence>
<dbReference type="STRING" id="1109443.G4TXD8"/>